<accession>A0A1R1BN05</accession>
<dbReference type="RefSeq" id="WP_076333329.1">
    <property type="nucleotide sequence ID" value="NZ_MRTJ01000011.1"/>
</dbReference>
<organism evidence="1 2">
    <name type="scientific">Paenibacillus amylolyticus</name>
    <dbReference type="NCBI Taxonomy" id="1451"/>
    <lineage>
        <taxon>Bacteria</taxon>
        <taxon>Bacillati</taxon>
        <taxon>Bacillota</taxon>
        <taxon>Bacilli</taxon>
        <taxon>Bacillales</taxon>
        <taxon>Paenibacillaceae</taxon>
        <taxon>Paenibacillus</taxon>
    </lineage>
</organism>
<name>A0A1R1BN05_PAEAM</name>
<dbReference type="EMBL" id="MRTJ01000011">
    <property type="protein sequence ID" value="OMF11219.1"/>
    <property type="molecule type" value="Genomic_DNA"/>
</dbReference>
<sequence>MEKVDGRVKMDMGMLNRRSVCTLWLLVSILIIGVPGCGLIQRDRTPEEVFSLALSGIAGKETLSFEGEAGLRRENSGLFENQFKFEGKLENHDRLTLQTRLPGEVTAVGTGIHTTAVNNNGQPSGFSASFERKQGQWMALSAQHEPLRGSLSRFNPIAQLEKIDGMHKTIQSEYGSGRRTRTLRIELAPEDAKTWAVTQLNDEMNAIRAEYMHKAAAVKGARKEKLEKDLEKVWAQGETTMQQMMEKANVQTVYHLTVDRKSSLPLRLSSESQVSYTDNNRKSNKEALVTDVNFKSYQ</sequence>
<protein>
    <submittedName>
        <fullName evidence="1">Uncharacterized protein</fullName>
    </submittedName>
</protein>
<reference evidence="1 2" key="1">
    <citation type="submission" date="2016-11" db="EMBL/GenBank/DDBJ databases">
        <title>Paenibacillus species isolates.</title>
        <authorList>
            <person name="Beno S.M."/>
        </authorList>
    </citation>
    <scope>NUCLEOTIDE SEQUENCE [LARGE SCALE GENOMIC DNA]</scope>
    <source>
        <strain evidence="1 2">FSL H8-0246</strain>
    </source>
</reference>
<comment type="caution">
    <text evidence="1">The sequence shown here is derived from an EMBL/GenBank/DDBJ whole genome shotgun (WGS) entry which is preliminary data.</text>
</comment>
<proteinExistence type="predicted"/>
<gene>
    <name evidence="1" type="ORF">BK131_22635</name>
</gene>
<evidence type="ECO:0000313" key="2">
    <source>
        <dbReference type="Proteomes" id="UP000187134"/>
    </source>
</evidence>
<dbReference type="OrthoDB" id="2664142at2"/>
<evidence type="ECO:0000313" key="1">
    <source>
        <dbReference type="EMBL" id="OMF11219.1"/>
    </source>
</evidence>
<dbReference type="Proteomes" id="UP000187134">
    <property type="component" value="Unassembled WGS sequence"/>
</dbReference>
<dbReference type="AlphaFoldDB" id="A0A1R1BN05"/>